<name>A0ABP0XX68_9ROSI</name>
<evidence type="ECO:0000313" key="2">
    <source>
        <dbReference type="Proteomes" id="UP001642487"/>
    </source>
</evidence>
<evidence type="ECO:0000313" key="1">
    <source>
        <dbReference type="EMBL" id="CAK9312312.1"/>
    </source>
</evidence>
<organism evidence="1 2">
    <name type="scientific">Citrullus colocynthis</name>
    <name type="common">colocynth</name>
    <dbReference type="NCBI Taxonomy" id="252529"/>
    <lineage>
        <taxon>Eukaryota</taxon>
        <taxon>Viridiplantae</taxon>
        <taxon>Streptophyta</taxon>
        <taxon>Embryophyta</taxon>
        <taxon>Tracheophyta</taxon>
        <taxon>Spermatophyta</taxon>
        <taxon>Magnoliopsida</taxon>
        <taxon>eudicotyledons</taxon>
        <taxon>Gunneridae</taxon>
        <taxon>Pentapetalae</taxon>
        <taxon>rosids</taxon>
        <taxon>fabids</taxon>
        <taxon>Cucurbitales</taxon>
        <taxon>Cucurbitaceae</taxon>
        <taxon>Benincaseae</taxon>
        <taxon>Citrullus</taxon>
    </lineage>
</organism>
<dbReference type="EMBL" id="OZ021744">
    <property type="protein sequence ID" value="CAK9312312.1"/>
    <property type="molecule type" value="Genomic_DNA"/>
</dbReference>
<dbReference type="Proteomes" id="UP001642487">
    <property type="component" value="Chromosome 10"/>
</dbReference>
<proteinExistence type="predicted"/>
<accession>A0ABP0XX68</accession>
<protein>
    <submittedName>
        <fullName evidence="1">Uncharacterized protein</fullName>
    </submittedName>
</protein>
<reference evidence="1 2" key="1">
    <citation type="submission" date="2024-03" db="EMBL/GenBank/DDBJ databases">
        <authorList>
            <person name="Gkanogiannis A."/>
            <person name="Becerra Lopez-Lavalle L."/>
        </authorList>
    </citation>
    <scope>NUCLEOTIDE SEQUENCE [LARGE SCALE GENOMIC DNA]</scope>
</reference>
<sequence>MTSMLPFFVFFKFSLNQESFLKKKRVKSLQILNLHFFFLLTPFDQNPQPPCLSLGFPLLDSHSEALPFGLLVFLWLMHFE</sequence>
<keyword evidence="2" id="KW-1185">Reference proteome</keyword>
<gene>
    <name evidence="1" type="ORF">CITCOLO1_LOCUS3998</name>
</gene>